<dbReference type="CDD" id="cd03801">
    <property type="entry name" value="GT4_PimA-like"/>
    <property type="match status" value="1"/>
</dbReference>
<dbReference type="AlphaFoldDB" id="A0A7X0JNF0"/>
<gene>
    <name evidence="2" type="ORF">F4695_003260</name>
</gene>
<keyword evidence="3" id="KW-1185">Reference proteome</keyword>
<accession>A0A7X0JNF0</accession>
<dbReference type="Pfam" id="PF00534">
    <property type="entry name" value="Glycos_transf_1"/>
    <property type="match status" value="1"/>
</dbReference>
<dbReference type="EMBL" id="JACHBU010000006">
    <property type="protein sequence ID" value="MBB6509876.1"/>
    <property type="molecule type" value="Genomic_DNA"/>
</dbReference>
<dbReference type="InterPro" id="IPR001296">
    <property type="entry name" value="Glyco_trans_1"/>
</dbReference>
<dbReference type="PANTHER" id="PTHR12526">
    <property type="entry name" value="GLYCOSYLTRANSFERASE"/>
    <property type="match status" value="1"/>
</dbReference>
<protein>
    <submittedName>
        <fullName evidence="2">Glycosyltransferase involved in cell wall biosynthesis</fullName>
    </submittedName>
</protein>
<comment type="caution">
    <text evidence="2">The sequence shown here is derived from an EMBL/GenBank/DDBJ whole genome shotgun (WGS) entry which is preliminary data.</text>
</comment>
<dbReference type="SUPFAM" id="SSF53756">
    <property type="entry name" value="UDP-Glycosyltransferase/glycogen phosphorylase"/>
    <property type="match status" value="1"/>
</dbReference>
<evidence type="ECO:0000313" key="3">
    <source>
        <dbReference type="Proteomes" id="UP000585437"/>
    </source>
</evidence>
<evidence type="ECO:0000259" key="1">
    <source>
        <dbReference type="Pfam" id="PF00534"/>
    </source>
</evidence>
<feature type="domain" description="Glycosyl transferase family 1" evidence="1">
    <location>
        <begin position="214"/>
        <end position="319"/>
    </location>
</feature>
<keyword evidence="2" id="KW-0808">Transferase</keyword>
<sequence>MRPRRIVVISDFQDGSWSGEDLPSPRSFETLWSSGSRGSPPLSIPDTNDVVVDGGYIERLPLAALKDGLVDCAEIWTHWRGGDPPPEWRSGNPSLVRRSFRMNGPEAPFASNDMLGHIEAFGAPDILCVWGLGVSEEIMLACRDSFKIYNSIDAPALRVPFEVSRHFDLVITGAEWQSEVVRARHPDMRTVVMPIGPEFASEMTFRPLNLPKIYDVIYVAAAQPYKRHDMLFEALGKLPRSLRTLCVFGYGELVPELRRHAHALGINVDFIEPPGIPFDDVNRLMNQSRIGVVCGVDDGAPAILTEYMLAGIPVLANSALRCGLQYIMPETGRMASEQDFHDGIRDLLGLADGMKPRETVLENWTWQHSISRLRDLMNDR</sequence>
<name>A0A7X0JNF0_9HYPH</name>
<dbReference type="GO" id="GO:0016757">
    <property type="term" value="F:glycosyltransferase activity"/>
    <property type="evidence" value="ECO:0007669"/>
    <property type="project" value="InterPro"/>
</dbReference>
<reference evidence="2 3" key="1">
    <citation type="submission" date="2020-08" db="EMBL/GenBank/DDBJ databases">
        <title>The Agave Microbiome: Exploring the role of microbial communities in plant adaptations to desert environments.</title>
        <authorList>
            <person name="Partida-Martinez L.P."/>
        </authorList>
    </citation>
    <scope>NUCLEOTIDE SEQUENCE [LARGE SCALE GENOMIC DNA]</scope>
    <source>
        <strain evidence="2 3">AS3.12</strain>
    </source>
</reference>
<dbReference type="Proteomes" id="UP000585437">
    <property type="component" value="Unassembled WGS sequence"/>
</dbReference>
<dbReference type="RefSeq" id="WP_184655266.1">
    <property type="nucleotide sequence ID" value="NZ_JACHBU010000006.1"/>
</dbReference>
<proteinExistence type="predicted"/>
<evidence type="ECO:0000313" key="2">
    <source>
        <dbReference type="EMBL" id="MBB6509876.1"/>
    </source>
</evidence>
<organism evidence="2 3">
    <name type="scientific">Rhizobium soli</name>
    <dbReference type="NCBI Taxonomy" id="424798"/>
    <lineage>
        <taxon>Bacteria</taxon>
        <taxon>Pseudomonadati</taxon>
        <taxon>Pseudomonadota</taxon>
        <taxon>Alphaproteobacteria</taxon>
        <taxon>Hyphomicrobiales</taxon>
        <taxon>Rhizobiaceae</taxon>
        <taxon>Rhizobium/Agrobacterium group</taxon>
        <taxon>Rhizobium</taxon>
    </lineage>
</organism>
<dbReference type="Gene3D" id="3.40.50.2000">
    <property type="entry name" value="Glycogen Phosphorylase B"/>
    <property type="match status" value="1"/>
</dbReference>